<gene>
    <name evidence="11" type="ORF">DKT75_01285</name>
</gene>
<comment type="subunit">
    <text evidence="9">The complex comprises the extracytoplasmic solute receptor protein and the two transmembrane proteins.</text>
</comment>
<accession>A0A317CPJ3</accession>
<proteinExistence type="inferred from homology"/>
<feature type="transmembrane region" description="Helical" evidence="9">
    <location>
        <begin position="137"/>
        <end position="158"/>
    </location>
</feature>
<keyword evidence="7 9" id="KW-0472">Membrane</keyword>
<dbReference type="GO" id="GO:0005886">
    <property type="term" value="C:plasma membrane"/>
    <property type="evidence" value="ECO:0007669"/>
    <property type="project" value="UniProtKB-SubCell"/>
</dbReference>
<reference evidence="11 12" key="1">
    <citation type="submission" date="2018-05" db="EMBL/GenBank/DDBJ databases">
        <title>Leucothrix arctica sp. nov., isolated from Arctic seawater.</title>
        <authorList>
            <person name="Choi A."/>
            <person name="Baek K."/>
        </authorList>
    </citation>
    <scope>NUCLEOTIDE SEQUENCE [LARGE SCALE GENOMIC DNA]</scope>
    <source>
        <strain evidence="11 12">IMCC9719</strain>
    </source>
</reference>
<comment type="caution">
    <text evidence="11">The sequence shown here is derived from an EMBL/GenBank/DDBJ whole genome shotgun (WGS) entry which is preliminary data.</text>
</comment>
<comment type="function">
    <text evidence="9">Part of the tripartite ATP-independent periplasmic (TRAP) transport system.</text>
</comment>
<sequence length="184" mass="20924">MATLKRLLHGLETFNTYMLAAGRSIAWVLVLLMVSCILVQVFFRYVLNDALPWPEEAARAFMIWMMGLVAGSGYRWGSFVAIDLVNDYLPSLIGRILKLLLLILAMVVLMQLFVLAIEFFQRGFRTRAASFHLPRAWIYLAMPVCFGSMLMVNIELVLREFGRVFGNPDDFPDPVKPELNTSAE</sequence>
<dbReference type="GO" id="GO:0022857">
    <property type="term" value="F:transmembrane transporter activity"/>
    <property type="evidence" value="ECO:0007669"/>
    <property type="project" value="UniProtKB-UniRule"/>
</dbReference>
<feature type="transmembrane region" description="Helical" evidence="9">
    <location>
        <begin position="96"/>
        <end position="117"/>
    </location>
</feature>
<dbReference type="PANTHER" id="PTHR35011">
    <property type="entry name" value="2,3-DIKETO-L-GULONATE TRAP TRANSPORTER SMALL PERMEASE PROTEIN YIAM"/>
    <property type="match status" value="1"/>
</dbReference>
<dbReference type="PANTHER" id="PTHR35011:SF11">
    <property type="entry name" value="TRAP TRANSPORTER SMALL PERMEASE PROTEIN"/>
    <property type="match status" value="1"/>
</dbReference>
<comment type="subcellular location">
    <subcellularLocation>
        <location evidence="1 9">Cell inner membrane</location>
        <topology evidence="1 9">Multi-pass membrane protein</topology>
    </subcellularLocation>
</comment>
<protein>
    <recommendedName>
        <fullName evidence="9">TRAP transporter small permease protein</fullName>
    </recommendedName>
</protein>
<keyword evidence="12" id="KW-1185">Reference proteome</keyword>
<evidence type="ECO:0000313" key="11">
    <source>
        <dbReference type="EMBL" id="PWQ99393.1"/>
    </source>
</evidence>
<feature type="transmembrane region" description="Helical" evidence="9">
    <location>
        <begin position="58"/>
        <end position="76"/>
    </location>
</feature>
<evidence type="ECO:0000256" key="2">
    <source>
        <dbReference type="ARBA" id="ARBA00022448"/>
    </source>
</evidence>
<evidence type="ECO:0000313" key="12">
    <source>
        <dbReference type="Proteomes" id="UP000245506"/>
    </source>
</evidence>
<dbReference type="Pfam" id="PF04290">
    <property type="entry name" value="DctQ"/>
    <property type="match status" value="1"/>
</dbReference>
<evidence type="ECO:0000259" key="10">
    <source>
        <dbReference type="Pfam" id="PF04290"/>
    </source>
</evidence>
<dbReference type="Proteomes" id="UP000245506">
    <property type="component" value="Unassembled WGS sequence"/>
</dbReference>
<keyword evidence="5 9" id="KW-0812">Transmembrane</keyword>
<evidence type="ECO:0000256" key="1">
    <source>
        <dbReference type="ARBA" id="ARBA00004429"/>
    </source>
</evidence>
<keyword evidence="6 9" id="KW-1133">Transmembrane helix</keyword>
<dbReference type="AlphaFoldDB" id="A0A317CPJ3"/>
<feature type="transmembrane region" description="Helical" evidence="9">
    <location>
        <begin position="25"/>
        <end position="46"/>
    </location>
</feature>
<organism evidence="11 12">
    <name type="scientific">Leucothrix arctica</name>
    <dbReference type="NCBI Taxonomy" id="1481894"/>
    <lineage>
        <taxon>Bacteria</taxon>
        <taxon>Pseudomonadati</taxon>
        <taxon>Pseudomonadota</taxon>
        <taxon>Gammaproteobacteria</taxon>
        <taxon>Thiotrichales</taxon>
        <taxon>Thiotrichaceae</taxon>
        <taxon>Leucothrix</taxon>
    </lineage>
</organism>
<evidence type="ECO:0000256" key="4">
    <source>
        <dbReference type="ARBA" id="ARBA00022519"/>
    </source>
</evidence>
<evidence type="ECO:0000256" key="3">
    <source>
        <dbReference type="ARBA" id="ARBA00022475"/>
    </source>
</evidence>
<evidence type="ECO:0000256" key="6">
    <source>
        <dbReference type="ARBA" id="ARBA00022989"/>
    </source>
</evidence>
<keyword evidence="3" id="KW-1003">Cell membrane</keyword>
<evidence type="ECO:0000256" key="9">
    <source>
        <dbReference type="RuleBase" id="RU369079"/>
    </source>
</evidence>
<name>A0A317CPJ3_9GAMM</name>
<evidence type="ECO:0000256" key="7">
    <source>
        <dbReference type="ARBA" id="ARBA00023136"/>
    </source>
</evidence>
<keyword evidence="2 9" id="KW-0813">Transport</keyword>
<dbReference type="InterPro" id="IPR007387">
    <property type="entry name" value="TRAP_DctQ"/>
</dbReference>
<keyword evidence="4 9" id="KW-0997">Cell inner membrane</keyword>
<comment type="similarity">
    <text evidence="8 9">Belongs to the TRAP transporter small permease family.</text>
</comment>
<dbReference type="OrthoDB" id="2085311at2"/>
<dbReference type="EMBL" id="QGKL01000006">
    <property type="protein sequence ID" value="PWQ99393.1"/>
    <property type="molecule type" value="Genomic_DNA"/>
</dbReference>
<evidence type="ECO:0000256" key="8">
    <source>
        <dbReference type="ARBA" id="ARBA00038436"/>
    </source>
</evidence>
<evidence type="ECO:0000256" key="5">
    <source>
        <dbReference type="ARBA" id="ARBA00022692"/>
    </source>
</evidence>
<dbReference type="GO" id="GO:0015740">
    <property type="term" value="P:C4-dicarboxylate transport"/>
    <property type="evidence" value="ECO:0007669"/>
    <property type="project" value="TreeGrafter"/>
</dbReference>
<feature type="domain" description="Tripartite ATP-independent periplasmic transporters DctQ component" evidence="10">
    <location>
        <begin position="33"/>
        <end position="161"/>
    </location>
</feature>
<dbReference type="InterPro" id="IPR055348">
    <property type="entry name" value="DctQ"/>
</dbReference>